<evidence type="ECO:0000256" key="3">
    <source>
        <dbReference type="ARBA" id="ARBA00022691"/>
    </source>
</evidence>
<dbReference type="Proteomes" id="UP000886876">
    <property type="component" value="Unassembled WGS sequence"/>
</dbReference>
<sequence length="277" mass="31010">MSDRAQVKAFYDGAPEAEWARLEQHPWEFEINCRYIDRYVQPGQSVLDLGGGPGRYSIHLAERGCRVTLADLSDGNVALARKKAAEAGVELTAVQADALDGGTLPKGPFDHVLCMGPLYHLLKEEERKTAIANCLSRLRPGGVFFAAFISMYGDLLYRLGHMADWPEGIAEVDGNEVNRRYYGCLERGEDYAGESFTRAYFAQAGSAERHFEGFPLKKLHLVGSEGVLASREEFKNLPAEARADWIELSLRLCEIPELLSWSEHLLYIGQKIQEDRI</sequence>
<reference evidence="5" key="2">
    <citation type="journal article" date="2021" name="PeerJ">
        <title>Extensive microbial diversity within the chicken gut microbiome revealed by metagenomics and culture.</title>
        <authorList>
            <person name="Gilroy R."/>
            <person name="Ravi A."/>
            <person name="Getino M."/>
            <person name="Pursley I."/>
            <person name="Horton D.L."/>
            <person name="Alikhan N.F."/>
            <person name="Baker D."/>
            <person name="Gharbi K."/>
            <person name="Hall N."/>
            <person name="Watson M."/>
            <person name="Adriaenssens E.M."/>
            <person name="Foster-Nyarko E."/>
            <person name="Jarju S."/>
            <person name="Secka A."/>
            <person name="Antonio M."/>
            <person name="Oren A."/>
            <person name="Chaudhuri R.R."/>
            <person name="La Ragione R."/>
            <person name="Hildebrand F."/>
            <person name="Pallen M.J."/>
        </authorList>
    </citation>
    <scope>NUCLEOTIDE SEQUENCE</scope>
    <source>
        <strain evidence="5">ChiHecec3B27-6122</strain>
    </source>
</reference>
<evidence type="ECO:0000256" key="2">
    <source>
        <dbReference type="ARBA" id="ARBA00022679"/>
    </source>
</evidence>
<dbReference type="Gene3D" id="3.40.50.150">
    <property type="entry name" value="Vaccinia Virus protein VP39"/>
    <property type="match status" value="1"/>
</dbReference>
<dbReference type="PANTHER" id="PTHR43464:SF19">
    <property type="entry name" value="UBIQUINONE BIOSYNTHESIS O-METHYLTRANSFERASE, MITOCHONDRIAL"/>
    <property type="match status" value="1"/>
</dbReference>
<keyword evidence="2" id="KW-0808">Transferase</keyword>
<evidence type="ECO:0000313" key="6">
    <source>
        <dbReference type="Proteomes" id="UP000886876"/>
    </source>
</evidence>
<evidence type="ECO:0000259" key="4">
    <source>
        <dbReference type="Pfam" id="PF13649"/>
    </source>
</evidence>
<comment type="caution">
    <text evidence="5">The sequence shown here is derived from an EMBL/GenBank/DDBJ whole genome shotgun (WGS) entry which is preliminary data.</text>
</comment>
<dbReference type="AlphaFoldDB" id="A0A9D1G609"/>
<evidence type="ECO:0000256" key="1">
    <source>
        <dbReference type="ARBA" id="ARBA00022603"/>
    </source>
</evidence>
<dbReference type="GO" id="GO:0032259">
    <property type="term" value="P:methylation"/>
    <property type="evidence" value="ECO:0007669"/>
    <property type="project" value="UniProtKB-KW"/>
</dbReference>
<dbReference type="InterPro" id="IPR041698">
    <property type="entry name" value="Methyltransf_25"/>
</dbReference>
<protein>
    <submittedName>
        <fullName evidence="5">Class I SAM-dependent methyltransferase</fullName>
    </submittedName>
</protein>
<accession>A0A9D1G609</accession>
<dbReference type="CDD" id="cd02440">
    <property type="entry name" value="AdoMet_MTases"/>
    <property type="match status" value="1"/>
</dbReference>
<organism evidence="5 6">
    <name type="scientific">Candidatus Scatomorpha pullistercoris</name>
    <dbReference type="NCBI Taxonomy" id="2840929"/>
    <lineage>
        <taxon>Bacteria</taxon>
        <taxon>Bacillati</taxon>
        <taxon>Bacillota</taxon>
        <taxon>Clostridia</taxon>
        <taxon>Eubacteriales</taxon>
        <taxon>Candidatus Scatomorpha</taxon>
    </lineage>
</organism>
<proteinExistence type="predicted"/>
<gene>
    <name evidence="5" type="ORF">IAD42_07420</name>
</gene>
<reference evidence="5" key="1">
    <citation type="submission" date="2020-10" db="EMBL/GenBank/DDBJ databases">
        <authorList>
            <person name="Gilroy R."/>
        </authorList>
    </citation>
    <scope>NUCLEOTIDE SEQUENCE</scope>
    <source>
        <strain evidence="5">ChiHecec3B27-6122</strain>
    </source>
</reference>
<feature type="domain" description="Methyltransferase" evidence="4">
    <location>
        <begin position="46"/>
        <end position="142"/>
    </location>
</feature>
<evidence type="ECO:0000313" key="5">
    <source>
        <dbReference type="EMBL" id="HIS97786.1"/>
    </source>
</evidence>
<dbReference type="InterPro" id="IPR029063">
    <property type="entry name" value="SAM-dependent_MTases_sf"/>
</dbReference>
<dbReference type="SUPFAM" id="SSF53335">
    <property type="entry name" value="S-adenosyl-L-methionine-dependent methyltransferases"/>
    <property type="match status" value="1"/>
</dbReference>
<dbReference type="EMBL" id="DVJS01000184">
    <property type="protein sequence ID" value="HIS97786.1"/>
    <property type="molecule type" value="Genomic_DNA"/>
</dbReference>
<dbReference type="PANTHER" id="PTHR43464">
    <property type="entry name" value="METHYLTRANSFERASE"/>
    <property type="match status" value="1"/>
</dbReference>
<keyword evidence="1 5" id="KW-0489">Methyltransferase</keyword>
<dbReference type="Pfam" id="PF13649">
    <property type="entry name" value="Methyltransf_25"/>
    <property type="match status" value="1"/>
</dbReference>
<dbReference type="GO" id="GO:0008168">
    <property type="term" value="F:methyltransferase activity"/>
    <property type="evidence" value="ECO:0007669"/>
    <property type="project" value="UniProtKB-KW"/>
</dbReference>
<keyword evidence="3" id="KW-0949">S-adenosyl-L-methionine</keyword>
<name>A0A9D1G609_9FIRM</name>